<evidence type="ECO:0000313" key="2">
    <source>
        <dbReference type="EMBL" id="MBB5291840.1"/>
    </source>
</evidence>
<evidence type="ECO:0000313" key="3">
    <source>
        <dbReference type="Proteomes" id="UP000566663"/>
    </source>
</evidence>
<keyword evidence="3" id="KW-1185">Reference proteome</keyword>
<dbReference type="AlphaFoldDB" id="A0A7W8MGE3"/>
<feature type="transmembrane region" description="Helical" evidence="1">
    <location>
        <begin position="51"/>
        <end position="69"/>
    </location>
</feature>
<gene>
    <name evidence="2" type="ORF">HNQ67_001354</name>
</gene>
<keyword evidence="1" id="KW-0812">Transmembrane</keyword>
<dbReference type="Proteomes" id="UP000566663">
    <property type="component" value="Unassembled WGS sequence"/>
</dbReference>
<reference evidence="2 3" key="1">
    <citation type="submission" date="2020-08" db="EMBL/GenBank/DDBJ databases">
        <title>Genomic Encyclopedia of Type Strains, Phase IV (KMG-IV): sequencing the most valuable type-strain genomes for metagenomic binning, comparative biology and taxonomic classification.</title>
        <authorList>
            <person name="Goeker M."/>
        </authorList>
    </citation>
    <scope>NUCLEOTIDE SEQUENCE [LARGE SCALE GENOMIC DNA]</scope>
    <source>
        <strain evidence="2 3">DSM 25335</strain>
    </source>
</reference>
<sequence length="87" mass="9542">MRVKMTGLEFRRFMDGFGLAILMLGFLVCAVLLVVAVMPLFGVRPTPTPPLAFQGLVLIALGGCLRLLVRIDKRLERRSSDPEANVG</sequence>
<name>A0A7W8MGE3_9CAUL</name>
<evidence type="ECO:0000256" key="1">
    <source>
        <dbReference type="SAM" id="Phobius"/>
    </source>
</evidence>
<keyword evidence="1" id="KW-1133">Transmembrane helix</keyword>
<organism evidence="2 3">
    <name type="scientific">Brevundimonas basaltis</name>
    <dbReference type="NCBI Taxonomy" id="472166"/>
    <lineage>
        <taxon>Bacteria</taxon>
        <taxon>Pseudomonadati</taxon>
        <taxon>Pseudomonadota</taxon>
        <taxon>Alphaproteobacteria</taxon>
        <taxon>Caulobacterales</taxon>
        <taxon>Caulobacteraceae</taxon>
        <taxon>Brevundimonas</taxon>
    </lineage>
</organism>
<accession>A0A7W8MGE3</accession>
<dbReference type="RefSeq" id="WP_343772296.1">
    <property type="nucleotide sequence ID" value="NZ_BAAAFF010000005.1"/>
</dbReference>
<keyword evidence="1" id="KW-0472">Membrane</keyword>
<dbReference type="EMBL" id="JACHFZ010000002">
    <property type="protein sequence ID" value="MBB5291840.1"/>
    <property type="molecule type" value="Genomic_DNA"/>
</dbReference>
<protein>
    <submittedName>
        <fullName evidence="2">Putative membrane protein</fullName>
    </submittedName>
</protein>
<comment type="caution">
    <text evidence="2">The sequence shown here is derived from an EMBL/GenBank/DDBJ whole genome shotgun (WGS) entry which is preliminary data.</text>
</comment>
<proteinExistence type="predicted"/>
<feature type="transmembrane region" description="Helical" evidence="1">
    <location>
        <begin position="20"/>
        <end position="39"/>
    </location>
</feature>